<dbReference type="AlphaFoldDB" id="A0A830CGX3"/>
<keyword evidence="1" id="KW-1133">Transmembrane helix</keyword>
<dbReference type="Proteomes" id="UP000653305">
    <property type="component" value="Unassembled WGS sequence"/>
</dbReference>
<evidence type="ECO:0000313" key="3">
    <source>
        <dbReference type="Proteomes" id="UP000653305"/>
    </source>
</evidence>
<protein>
    <submittedName>
        <fullName evidence="2">Cytochrome b-c1 complex subunit rieske-1 mitochondrial</fullName>
    </submittedName>
</protein>
<comment type="caution">
    <text evidence="2">The sequence shown here is derived from an EMBL/GenBank/DDBJ whole genome shotgun (WGS) entry which is preliminary data.</text>
</comment>
<sequence>MLRVAGRRLSSLSWRSGQDSPAVFVFGNPFPAVDSSSNGRKASVSSPAFSFSNINFFPDQIKGFSSSVFPTNDLGLYPDIPATLAAIKNPSPKISYDEHNHEHYPVGDPSKRAFAYFVLTGGRFVYASLARLLVYLYQLPCMYIYTYICMYV</sequence>
<dbReference type="OrthoDB" id="1637982at2759"/>
<name>A0A830CGX3_9LAMI</name>
<accession>A0A830CGX3</accession>
<proteinExistence type="predicted"/>
<keyword evidence="1" id="KW-0812">Transmembrane</keyword>
<feature type="transmembrane region" description="Helical" evidence="1">
    <location>
        <begin position="113"/>
        <end position="137"/>
    </location>
</feature>
<evidence type="ECO:0000256" key="1">
    <source>
        <dbReference type="SAM" id="Phobius"/>
    </source>
</evidence>
<gene>
    <name evidence="2" type="ORF">PHJA_001776900</name>
</gene>
<keyword evidence="3" id="KW-1185">Reference proteome</keyword>
<organism evidence="2 3">
    <name type="scientific">Phtheirospermum japonicum</name>
    <dbReference type="NCBI Taxonomy" id="374723"/>
    <lineage>
        <taxon>Eukaryota</taxon>
        <taxon>Viridiplantae</taxon>
        <taxon>Streptophyta</taxon>
        <taxon>Embryophyta</taxon>
        <taxon>Tracheophyta</taxon>
        <taxon>Spermatophyta</taxon>
        <taxon>Magnoliopsida</taxon>
        <taxon>eudicotyledons</taxon>
        <taxon>Gunneridae</taxon>
        <taxon>Pentapetalae</taxon>
        <taxon>asterids</taxon>
        <taxon>lamiids</taxon>
        <taxon>Lamiales</taxon>
        <taxon>Orobanchaceae</taxon>
        <taxon>Orobanchaceae incertae sedis</taxon>
        <taxon>Phtheirospermum</taxon>
    </lineage>
</organism>
<keyword evidence="1" id="KW-0472">Membrane</keyword>
<evidence type="ECO:0000313" key="2">
    <source>
        <dbReference type="EMBL" id="GFP96328.1"/>
    </source>
</evidence>
<dbReference type="EMBL" id="BMAC01000433">
    <property type="protein sequence ID" value="GFP96328.1"/>
    <property type="molecule type" value="Genomic_DNA"/>
</dbReference>
<dbReference type="SUPFAM" id="SSF81502">
    <property type="entry name" value="ISP transmembrane anchor"/>
    <property type="match status" value="1"/>
</dbReference>
<reference evidence="2" key="1">
    <citation type="submission" date="2020-07" db="EMBL/GenBank/DDBJ databases">
        <title>Ethylene signaling mediates host invasion by parasitic plants.</title>
        <authorList>
            <person name="Yoshida S."/>
        </authorList>
    </citation>
    <scope>NUCLEOTIDE SEQUENCE</scope>
    <source>
        <strain evidence="2">Okayama</strain>
    </source>
</reference>